<proteinExistence type="predicted"/>
<organism evidence="2 3">
    <name type="scientific">Botryobasidium botryosum (strain FD-172 SS1)</name>
    <dbReference type="NCBI Taxonomy" id="930990"/>
    <lineage>
        <taxon>Eukaryota</taxon>
        <taxon>Fungi</taxon>
        <taxon>Dikarya</taxon>
        <taxon>Basidiomycota</taxon>
        <taxon>Agaricomycotina</taxon>
        <taxon>Agaricomycetes</taxon>
        <taxon>Cantharellales</taxon>
        <taxon>Botryobasidiaceae</taxon>
        <taxon>Botryobasidium</taxon>
    </lineage>
</organism>
<feature type="region of interest" description="Disordered" evidence="1">
    <location>
        <begin position="1"/>
        <end position="46"/>
    </location>
</feature>
<evidence type="ECO:0000313" key="3">
    <source>
        <dbReference type="Proteomes" id="UP000027195"/>
    </source>
</evidence>
<feature type="compositionally biased region" description="Polar residues" evidence="1">
    <location>
        <begin position="28"/>
        <end position="40"/>
    </location>
</feature>
<dbReference type="Proteomes" id="UP000027195">
    <property type="component" value="Unassembled WGS sequence"/>
</dbReference>
<name>A0A067M6A7_BOTB1</name>
<dbReference type="AlphaFoldDB" id="A0A067M6A7"/>
<dbReference type="InParanoid" id="A0A067M6A7"/>
<keyword evidence="3" id="KW-1185">Reference proteome</keyword>
<protein>
    <submittedName>
        <fullName evidence="2">Uncharacterized protein</fullName>
    </submittedName>
</protein>
<sequence length="226" mass="25746">MARRNDSAVAPPARSRPKASKSARAAPQTRTSLELSTPSVSKEPRIRESICKSSLRCLVNSSPVPPSPEKESEAELAHLESLLEKLESLSTSPSPLSAKTTTDLLHQTRILHEDARNCNRIVEEREDDAIVEKVVRKRALQSDKKSNPTPTPWRPYWTKKYTQHFAELSKIRSDQAKLQRDNFEEARSLIQMHHAYRQSVEHAATLSGIENHMRFYEPHYGHGEEY</sequence>
<dbReference type="EMBL" id="KL198114">
    <property type="protein sequence ID" value="KDQ07126.1"/>
    <property type="molecule type" value="Genomic_DNA"/>
</dbReference>
<dbReference type="HOGENOM" id="CLU_1224586_0_0_1"/>
<evidence type="ECO:0000313" key="2">
    <source>
        <dbReference type="EMBL" id="KDQ07126.1"/>
    </source>
</evidence>
<evidence type="ECO:0000256" key="1">
    <source>
        <dbReference type="SAM" id="MobiDB-lite"/>
    </source>
</evidence>
<accession>A0A067M6A7</accession>
<gene>
    <name evidence="2" type="ORF">BOTBODRAFT_180952</name>
</gene>
<reference evidence="3" key="1">
    <citation type="journal article" date="2014" name="Proc. Natl. Acad. Sci. U.S.A.">
        <title>Extensive sampling of basidiomycete genomes demonstrates inadequacy of the white-rot/brown-rot paradigm for wood decay fungi.</title>
        <authorList>
            <person name="Riley R."/>
            <person name="Salamov A.A."/>
            <person name="Brown D.W."/>
            <person name="Nagy L.G."/>
            <person name="Floudas D."/>
            <person name="Held B.W."/>
            <person name="Levasseur A."/>
            <person name="Lombard V."/>
            <person name="Morin E."/>
            <person name="Otillar R."/>
            <person name="Lindquist E.A."/>
            <person name="Sun H."/>
            <person name="LaButti K.M."/>
            <person name="Schmutz J."/>
            <person name="Jabbour D."/>
            <person name="Luo H."/>
            <person name="Baker S.E."/>
            <person name="Pisabarro A.G."/>
            <person name="Walton J.D."/>
            <person name="Blanchette R.A."/>
            <person name="Henrissat B."/>
            <person name="Martin F."/>
            <person name="Cullen D."/>
            <person name="Hibbett D.S."/>
            <person name="Grigoriev I.V."/>
        </authorList>
    </citation>
    <scope>NUCLEOTIDE SEQUENCE [LARGE SCALE GENOMIC DNA]</scope>
    <source>
        <strain evidence="3">FD-172 SS1</strain>
    </source>
</reference>